<dbReference type="InterPro" id="IPR010930">
    <property type="entry name" value="Flg_bb/hook_C_dom"/>
</dbReference>
<feature type="domain" description="Flagellar basal body rod protein N-terminal" evidence="7">
    <location>
        <begin position="8"/>
        <end position="33"/>
    </location>
</feature>
<comment type="caution">
    <text evidence="9">The sequence shown here is derived from an EMBL/GenBank/DDBJ whole genome shotgun (WGS) entry which is preliminary data.</text>
</comment>
<dbReference type="InterPro" id="IPR001444">
    <property type="entry name" value="Flag_bb_rod_N"/>
</dbReference>
<comment type="subcellular location">
    <subcellularLocation>
        <location evidence="1 6">Bacterial flagellum basal body</location>
    </subcellularLocation>
</comment>
<dbReference type="InterPro" id="IPR006299">
    <property type="entry name" value="FlgC"/>
</dbReference>
<dbReference type="PANTHER" id="PTHR30435">
    <property type="entry name" value="FLAGELLAR PROTEIN"/>
    <property type="match status" value="1"/>
</dbReference>
<dbReference type="Proteomes" id="UP001069802">
    <property type="component" value="Unassembled WGS sequence"/>
</dbReference>
<comment type="similarity">
    <text evidence="2">Belongs to the flagella basal body rod proteins family.</text>
</comment>
<keyword evidence="9" id="KW-0966">Cell projection</keyword>
<evidence type="ECO:0000313" key="9">
    <source>
        <dbReference type="EMBL" id="MCZ4280476.1"/>
    </source>
</evidence>
<accession>A0ABT4LHA2</accession>
<feature type="domain" description="Flagellar basal-body/hook protein C-terminal" evidence="8">
    <location>
        <begin position="90"/>
        <end position="133"/>
    </location>
</feature>
<evidence type="ECO:0000259" key="7">
    <source>
        <dbReference type="Pfam" id="PF00460"/>
    </source>
</evidence>
<dbReference type="InterPro" id="IPR019776">
    <property type="entry name" value="Flagellar_basal_body_rod_CS"/>
</dbReference>
<reference evidence="9" key="1">
    <citation type="submission" date="2022-12" db="EMBL/GenBank/DDBJ databases">
        <title>Bacterial isolates from different developmental stages of Nematostella vectensis.</title>
        <authorList>
            <person name="Fraune S."/>
        </authorList>
    </citation>
    <scope>NUCLEOTIDE SEQUENCE</scope>
    <source>
        <strain evidence="9">G21630-S1</strain>
    </source>
</reference>
<dbReference type="PROSITE" id="PS00588">
    <property type="entry name" value="FLAGELLA_BB_ROD"/>
    <property type="match status" value="1"/>
</dbReference>
<proteinExistence type="inferred from homology"/>
<evidence type="ECO:0000259" key="8">
    <source>
        <dbReference type="Pfam" id="PF06429"/>
    </source>
</evidence>
<keyword evidence="9" id="KW-0969">Cilium</keyword>
<dbReference type="Pfam" id="PF06429">
    <property type="entry name" value="Flg_bbr_C"/>
    <property type="match status" value="1"/>
</dbReference>
<organism evidence="9 10">
    <name type="scientific">Kiloniella laminariae</name>
    <dbReference type="NCBI Taxonomy" id="454162"/>
    <lineage>
        <taxon>Bacteria</taxon>
        <taxon>Pseudomonadati</taxon>
        <taxon>Pseudomonadota</taxon>
        <taxon>Alphaproteobacteria</taxon>
        <taxon>Rhodospirillales</taxon>
        <taxon>Kiloniellaceae</taxon>
        <taxon>Kiloniella</taxon>
    </lineage>
</organism>
<evidence type="ECO:0000256" key="2">
    <source>
        <dbReference type="ARBA" id="ARBA00009677"/>
    </source>
</evidence>
<dbReference type="RefSeq" id="WP_269422677.1">
    <property type="nucleotide sequence ID" value="NZ_JAPWGY010000002.1"/>
</dbReference>
<evidence type="ECO:0000256" key="3">
    <source>
        <dbReference type="ARBA" id="ARBA00017941"/>
    </source>
</evidence>
<sequence length="136" mass="15234">MSDLYKSMQVSASGMKAQGTRLRIISENIANADSVSQEPGGAPYRRKMVTFGNELNRELGVEKVVVKNIISDKSDFRREYLPGHPAADADGYILRPNVNSLIEMNDMREAQRSYEANLQAIQASKSMLQRTLEILQ</sequence>
<evidence type="ECO:0000256" key="4">
    <source>
        <dbReference type="ARBA" id="ARBA00023143"/>
    </source>
</evidence>
<evidence type="ECO:0000256" key="5">
    <source>
        <dbReference type="ARBA" id="ARBA00025933"/>
    </source>
</evidence>
<dbReference type="EMBL" id="JAPWGY010000002">
    <property type="protein sequence ID" value="MCZ4280476.1"/>
    <property type="molecule type" value="Genomic_DNA"/>
</dbReference>
<keyword evidence="9" id="KW-0282">Flagellum</keyword>
<evidence type="ECO:0000313" key="10">
    <source>
        <dbReference type="Proteomes" id="UP001069802"/>
    </source>
</evidence>
<dbReference type="NCBIfam" id="TIGR01395">
    <property type="entry name" value="FlgC"/>
    <property type="match status" value="1"/>
</dbReference>
<evidence type="ECO:0000256" key="6">
    <source>
        <dbReference type="RuleBase" id="RU362062"/>
    </source>
</evidence>
<dbReference type="PANTHER" id="PTHR30435:SF2">
    <property type="entry name" value="FLAGELLAR BASAL-BODY ROD PROTEIN FLGC"/>
    <property type="match status" value="1"/>
</dbReference>
<comment type="subunit">
    <text evidence="5 6">The basal body constitutes a major portion of the flagellar organelle and consists of four rings (L,P,S, and M) mounted on a central rod. The rod consists of about 26 subunits of FlgG in the distal portion, and FlgB, FlgC and FlgF are thought to build up the proximal portion of the rod with about 6 subunits each.</text>
</comment>
<keyword evidence="4 6" id="KW-0975">Bacterial flagellum</keyword>
<gene>
    <name evidence="9" type="primary">flgC</name>
    <name evidence="9" type="ORF">O4H49_06790</name>
</gene>
<name>A0ABT4LHA2_9PROT</name>
<protein>
    <recommendedName>
        <fullName evidence="3 6">Flagellar basal-body rod protein FlgC</fullName>
    </recommendedName>
</protein>
<dbReference type="Pfam" id="PF00460">
    <property type="entry name" value="Flg_bb_rod"/>
    <property type="match status" value="1"/>
</dbReference>
<keyword evidence="10" id="KW-1185">Reference proteome</keyword>
<evidence type="ECO:0000256" key="1">
    <source>
        <dbReference type="ARBA" id="ARBA00004117"/>
    </source>
</evidence>